<accession>A0A4Z2I1P8</accession>
<reference evidence="2 3" key="1">
    <citation type="submission" date="2019-03" db="EMBL/GenBank/DDBJ databases">
        <title>First draft genome of Liparis tanakae, snailfish: a comprehensive survey of snailfish specific genes.</title>
        <authorList>
            <person name="Kim W."/>
            <person name="Song I."/>
            <person name="Jeong J.-H."/>
            <person name="Kim D."/>
            <person name="Kim S."/>
            <person name="Ryu S."/>
            <person name="Song J.Y."/>
            <person name="Lee S.K."/>
        </authorList>
    </citation>
    <scope>NUCLEOTIDE SEQUENCE [LARGE SCALE GENOMIC DNA]</scope>
    <source>
        <tissue evidence="2">Muscle</tissue>
    </source>
</reference>
<dbReference type="OrthoDB" id="10527598at2759"/>
<evidence type="ECO:0000313" key="3">
    <source>
        <dbReference type="Proteomes" id="UP000314294"/>
    </source>
</evidence>
<dbReference type="Proteomes" id="UP000314294">
    <property type="component" value="Unassembled WGS sequence"/>
</dbReference>
<protein>
    <submittedName>
        <fullName evidence="2">Uncharacterized protein</fullName>
    </submittedName>
</protein>
<sequence length="302" mass="32306">MTKKTHRVRVPVHKSNLRLIGLSLALSGQAAGHGVNLALAARHAIEDVDVEMLLDDIPDLVVLALLQVPLQQLVRVAGDTQDKLAGAEVQQRLVASHVLPLGQAGQDPQVIFVVTLLITGVPEAVHVHKQRVEDLGQLRSVTVQHRFYELLQAVVVNRVQLRVSLLAVGRQHHVDVGLVLPSSCWRRSLIGAGGAAAAADEAVTRLRRALASPPAASPLPAAAPEPAPEESPAFRSGESSGNPASRRKMSTDSELQYCQQRLLVLRGSGRGCAVISPAHPHRSDNSAAGFNDCRLRTMINSC</sequence>
<proteinExistence type="predicted"/>
<evidence type="ECO:0000313" key="2">
    <source>
        <dbReference type="EMBL" id="TNN71204.1"/>
    </source>
</evidence>
<feature type="region of interest" description="Disordered" evidence="1">
    <location>
        <begin position="214"/>
        <end position="252"/>
    </location>
</feature>
<comment type="caution">
    <text evidence="2">The sequence shown here is derived from an EMBL/GenBank/DDBJ whole genome shotgun (WGS) entry which is preliminary data.</text>
</comment>
<gene>
    <name evidence="2" type="ORF">EYF80_018552</name>
</gene>
<dbReference type="AlphaFoldDB" id="A0A4Z2I1P8"/>
<name>A0A4Z2I1P8_9TELE</name>
<keyword evidence="3" id="KW-1185">Reference proteome</keyword>
<dbReference type="EMBL" id="SRLO01000153">
    <property type="protein sequence ID" value="TNN71204.1"/>
    <property type="molecule type" value="Genomic_DNA"/>
</dbReference>
<evidence type="ECO:0000256" key="1">
    <source>
        <dbReference type="SAM" id="MobiDB-lite"/>
    </source>
</evidence>
<organism evidence="2 3">
    <name type="scientific">Liparis tanakae</name>
    <name type="common">Tanaka's snailfish</name>
    <dbReference type="NCBI Taxonomy" id="230148"/>
    <lineage>
        <taxon>Eukaryota</taxon>
        <taxon>Metazoa</taxon>
        <taxon>Chordata</taxon>
        <taxon>Craniata</taxon>
        <taxon>Vertebrata</taxon>
        <taxon>Euteleostomi</taxon>
        <taxon>Actinopterygii</taxon>
        <taxon>Neopterygii</taxon>
        <taxon>Teleostei</taxon>
        <taxon>Neoteleostei</taxon>
        <taxon>Acanthomorphata</taxon>
        <taxon>Eupercaria</taxon>
        <taxon>Perciformes</taxon>
        <taxon>Cottioidei</taxon>
        <taxon>Cottales</taxon>
        <taxon>Liparidae</taxon>
        <taxon>Liparis</taxon>
    </lineage>
</organism>
<feature type="compositionally biased region" description="Pro residues" evidence="1">
    <location>
        <begin position="215"/>
        <end position="226"/>
    </location>
</feature>